<dbReference type="Proteomes" id="UP000234211">
    <property type="component" value="Unassembled WGS sequence"/>
</dbReference>
<dbReference type="GO" id="GO:0004803">
    <property type="term" value="F:transposase activity"/>
    <property type="evidence" value="ECO:0007669"/>
    <property type="project" value="InterPro"/>
</dbReference>
<dbReference type="InterPro" id="IPR036515">
    <property type="entry name" value="Transposase_17_sf"/>
</dbReference>
<dbReference type="Gene3D" id="3.30.70.1290">
    <property type="entry name" value="Transposase IS200-like"/>
    <property type="match status" value="1"/>
</dbReference>
<sequence length="82" mass="10088">MGEHIGSPLHSVVQWFKTMTTNDYIRNVKSNNWQRFDQKLWQRNYWEHIIRNEKSHLKISDYIKNNPQNWKKDSLNKINAKF</sequence>
<proteinExistence type="predicted"/>
<gene>
    <name evidence="1" type="ORF">TNO020_20111</name>
</gene>
<dbReference type="SUPFAM" id="SSF143422">
    <property type="entry name" value="Transposase IS200-like"/>
    <property type="match status" value="1"/>
</dbReference>
<reference evidence="2" key="1">
    <citation type="submission" date="2017-11" db="EMBL/GenBank/DDBJ databases">
        <authorList>
            <person name="Duchaud E."/>
        </authorList>
    </citation>
    <scope>NUCLEOTIDE SEQUENCE [LARGE SCALE GENOMIC DNA]</scope>
    <source>
        <strain evidence="2">Tenacibaculum sp. TNO020</strain>
    </source>
</reference>
<accession>A0A2H1YG26</accession>
<dbReference type="RefSeq" id="WP_145993202.1">
    <property type="nucleotide sequence ID" value="NZ_JAJGWS010000001.1"/>
</dbReference>
<evidence type="ECO:0000313" key="1">
    <source>
        <dbReference type="EMBL" id="SOS74435.1"/>
    </source>
</evidence>
<organism evidence="1 2">
    <name type="scientific">Tenacibaculum piscium</name>
    <dbReference type="NCBI Taxonomy" id="1458515"/>
    <lineage>
        <taxon>Bacteria</taxon>
        <taxon>Pseudomonadati</taxon>
        <taxon>Bacteroidota</taxon>
        <taxon>Flavobacteriia</taxon>
        <taxon>Flavobacteriales</taxon>
        <taxon>Flavobacteriaceae</taxon>
        <taxon>Tenacibaculum</taxon>
    </lineage>
</organism>
<dbReference type="GO" id="GO:0003677">
    <property type="term" value="F:DNA binding"/>
    <property type="evidence" value="ECO:0007669"/>
    <property type="project" value="InterPro"/>
</dbReference>
<protein>
    <submittedName>
        <fullName evidence="1">Uncharacterized protein</fullName>
    </submittedName>
</protein>
<evidence type="ECO:0000313" key="2">
    <source>
        <dbReference type="Proteomes" id="UP000234211"/>
    </source>
</evidence>
<name>A0A2H1YG26_9FLAO</name>
<dbReference type="AlphaFoldDB" id="A0A2H1YG26"/>
<keyword evidence="2" id="KW-1185">Reference proteome</keyword>
<dbReference type="GO" id="GO:0006313">
    <property type="term" value="P:DNA transposition"/>
    <property type="evidence" value="ECO:0007669"/>
    <property type="project" value="InterPro"/>
</dbReference>
<dbReference type="EMBL" id="OENF01000012">
    <property type="protein sequence ID" value="SOS74435.1"/>
    <property type="molecule type" value="Genomic_DNA"/>
</dbReference>
<dbReference type="OrthoDB" id="9794403at2"/>